<organism evidence="1 2">
    <name type="scientific">Actinopolyspora biskrensis</name>
    <dbReference type="NCBI Taxonomy" id="1470178"/>
    <lineage>
        <taxon>Bacteria</taxon>
        <taxon>Bacillati</taxon>
        <taxon>Actinomycetota</taxon>
        <taxon>Actinomycetes</taxon>
        <taxon>Actinopolysporales</taxon>
        <taxon>Actinopolysporaceae</taxon>
        <taxon>Actinopolyspora</taxon>
    </lineage>
</organism>
<protein>
    <submittedName>
        <fullName evidence="1">Rubrerythrin</fullName>
    </submittedName>
</protein>
<keyword evidence="2" id="KW-1185">Reference proteome</keyword>
<dbReference type="Proteomes" id="UP000548304">
    <property type="component" value="Unassembled WGS sequence"/>
</dbReference>
<dbReference type="AlphaFoldDB" id="A0A852YXX5"/>
<comment type="caution">
    <text evidence="1">The sequence shown here is derived from an EMBL/GenBank/DDBJ whole genome shotgun (WGS) entry which is preliminary data.</text>
</comment>
<evidence type="ECO:0000313" key="1">
    <source>
        <dbReference type="EMBL" id="NYH77815.1"/>
    </source>
</evidence>
<accession>A0A852YXX5</accession>
<gene>
    <name evidence="1" type="ORF">FHR84_001129</name>
</gene>
<evidence type="ECO:0000313" key="2">
    <source>
        <dbReference type="Proteomes" id="UP000548304"/>
    </source>
</evidence>
<name>A0A852YXX5_9ACTN</name>
<dbReference type="RefSeq" id="WP_179534274.1">
    <property type="nucleotide sequence ID" value="NZ_JACBYW010000001.1"/>
</dbReference>
<reference evidence="1 2" key="1">
    <citation type="submission" date="2020-07" db="EMBL/GenBank/DDBJ databases">
        <title>Genomic Encyclopedia of Type Strains, Phase III (KMG-III): the genomes of soil and plant-associated and newly described type strains.</title>
        <authorList>
            <person name="Whitman W."/>
        </authorList>
    </citation>
    <scope>NUCLEOTIDE SEQUENCE [LARGE SCALE GENOMIC DNA]</scope>
    <source>
        <strain evidence="1 2">CECT 8576</strain>
    </source>
</reference>
<dbReference type="EMBL" id="JACBYW010000001">
    <property type="protein sequence ID" value="NYH77815.1"/>
    <property type="molecule type" value="Genomic_DNA"/>
</dbReference>
<proteinExistence type="predicted"/>
<sequence length="75" mass="8815">MAQERESPFKDKNYNLIAVLQQSLENIWMVDSYAKDAEAQGDEELARWLRAIKENNQKAGEQGKKLLYERLRSEQ</sequence>